<accession>A0ABY9LZJ8</accession>
<protein>
    <recommendedName>
        <fullName evidence="3">DUF4279 domain-containing protein</fullName>
    </recommendedName>
</protein>
<keyword evidence="2" id="KW-1185">Reference proteome</keyword>
<dbReference type="EMBL" id="CP132976">
    <property type="protein sequence ID" value="WMD20196.1"/>
    <property type="molecule type" value="Genomic_DNA"/>
</dbReference>
<proteinExistence type="predicted"/>
<sequence length="136" mass="15029">MSTDYTINVIVFVSHPSRRAEEIISALGWTPGNSWSAGDERITPTGLKLGGIREDTKCSFSFCLNEEDGTSTAEDKVKHLLTKQPYVKDLIESGGKFRLKIHLNGQFHCHLGLSTEIMADLSKLGIPFEVECFPDG</sequence>
<evidence type="ECO:0008006" key="3">
    <source>
        <dbReference type="Google" id="ProtNLM"/>
    </source>
</evidence>
<reference evidence="1 2" key="1">
    <citation type="submission" date="2023-08" db="EMBL/GenBank/DDBJ databases">
        <title>Achromobacter seleniivolatilans sp. nov., isolated from seleniferous soil.</title>
        <authorList>
            <person name="Zhang S."/>
            <person name="Li K."/>
            <person name="Peng J."/>
            <person name="Zhao Q."/>
            <person name="Wang H."/>
            <person name="Guo Y."/>
        </authorList>
    </citation>
    <scope>NUCLEOTIDE SEQUENCE [LARGE SCALE GENOMIC DNA]</scope>
    <source>
        <strain evidence="1 2">R39</strain>
    </source>
</reference>
<gene>
    <name evidence="1" type="ORF">RAS12_26905</name>
</gene>
<evidence type="ECO:0000313" key="1">
    <source>
        <dbReference type="EMBL" id="WMD20196.1"/>
    </source>
</evidence>
<dbReference type="RefSeq" id="WP_306943201.1">
    <property type="nucleotide sequence ID" value="NZ_CP132976.1"/>
</dbReference>
<dbReference type="Proteomes" id="UP001234798">
    <property type="component" value="Chromosome"/>
</dbReference>
<organism evidence="1 2">
    <name type="scientific">Achromobacter seleniivolatilans</name>
    <dbReference type="NCBI Taxonomy" id="3047478"/>
    <lineage>
        <taxon>Bacteria</taxon>
        <taxon>Pseudomonadati</taxon>
        <taxon>Pseudomonadota</taxon>
        <taxon>Betaproteobacteria</taxon>
        <taxon>Burkholderiales</taxon>
        <taxon>Alcaligenaceae</taxon>
        <taxon>Achromobacter</taxon>
    </lineage>
</organism>
<name>A0ABY9LZJ8_9BURK</name>
<evidence type="ECO:0000313" key="2">
    <source>
        <dbReference type="Proteomes" id="UP001234798"/>
    </source>
</evidence>